<sequence length="142" mass="15344">MGTLEITKTIDIDASVEKVWATLTEPALIAQWFGDRCEFDATPGGTGVFGWTEHGAESRVVVEHVDRPKTLVYRWAHVPGAEPAPGNSTVVRFDLAETATGTRLTLLETGFEELSDPAGKLADNTGGWDAELAELVAFVESR</sequence>
<dbReference type="KEGG" id="msei:MSEDJ_26950"/>
<evidence type="ECO:0000313" key="3">
    <source>
        <dbReference type="EMBL" id="BBY28599.1"/>
    </source>
</evidence>
<dbReference type="SUPFAM" id="SSF55961">
    <property type="entry name" value="Bet v1-like"/>
    <property type="match status" value="1"/>
</dbReference>
<name>A0A7I7QQD7_9MYCO</name>
<dbReference type="InterPro" id="IPR023393">
    <property type="entry name" value="START-like_dom_sf"/>
</dbReference>
<dbReference type="Pfam" id="PF08327">
    <property type="entry name" value="AHSA1"/>
    <property type="match status" value="1"/>
</dbReference>
<comment type="similarity">
    <text evidence="1">Belongs to the AHA1 family.</text>
</comment>
<dbReference type="Proteomes" id="UP000467193">
    <property type="component" value="Chromosome"/>
</dbReference>
<dbReference type="EMBL" id="AP022588">
    <property type="protein sequence ID" value="BBY28599.1"/>
    <property type="molecule type" value="Genomic_DNA"/>
</dbReference>
<proteinExistence type="inferred from homology"/>
<reference evidence="3 4" key="1">
    <citation type="journal article" date="2019" name="Emerg. Microbes Infect.">
        <title>Comprehensive subspecies identification of 175 nontuberculous mycobacteria species based on 7547 genomic profiles.</title>
        <authorList>
            <person name="Matsumoto Y."/>
            <person name="Kinjo T."/>
            <person name="Motooka D."/>
            <person name="Nabeya D."/>
            <person name="Jung N."/>
            <person name="Uechi K."/>
            <person name="Horii T."/>
            <person name="Iida T."/>
            <person name="Fujita J."/>
            <person name="Nakamura S."/>
        </authorList>
    </citation>
    <scope>NUCLEOTIDE SEQUENCE [LARGE SCALE GENOMIC DNA]</scope>
    <source>
        <strain evidence="3 4">JCM 17899</strain>
    </source>
</reference>
<gene>
    <name evidence="3" type="ORF">MSEDJ_26950</name>
</gene>
<dbReference type="Gene3D" id="3.30.530.20">
    <property type="match status" value="1"/>
</dbReference>
<keyword evidence="4" id="KW-1185">Reference proteome</keyword>
<evidence type="ECO:0000256" key="1">
    <source>
        <dbReference type="ARBA" id="ARBA00006817"/>
    </source>
</evidence>
<organism evidence="3 4">
    <name type="scientific">Mycolicibacterium sediminis</name>
    <dbReference type="NCBI Taxonomy" id="1286180"/>
    <lineage>
        <taxon>Bacteria</taxon>
        <taxon>Bacillati</taxon>
        <taxon>Actinomycetota</taxon>
        <taxon>Actinomycetes</taxon>
        <taxon>Mycobacteriales</taxon>
        <taxon>Mycobacteriaceae</taxon>
        <taxon>Mycolicibacterium</taxon>
    </lineage>
</organism>
<evidence type="ECO:0000259" key="2">
    <source>
        <dbReference type="Pfam" id="PF08327"/>
    </source>
</evidence>
<dbReference type="InterPro" id="IPR013538">
    <property type="entry name" value="ASHA1/2-like_C"/>
</dbReference>
<dbReference type="AlphaFoldDB" id="A0A7I7QQD7"/>
<evidence type="ECO:0000313" key="4">
    <source>
        <dbReference type="Proteomes" id="UP000467193"/>
    </source>
</evidence>
<accession>A0A7I7QQD7</accession>
<dbReference type="RefSeq" id="WP_163797485.1">
    <property type="nucleotide sequence ID" value="NZ_AP022588.1"/>
</dbReference>
<protein>
    <recommendedName>
        <fullName evidence="2">Activator of Hsp90 ATPase homologue 1/2-like C-terminal domain-containing protein</fullName>
    </recommendedName>
</protein>
<feature type="domain" description="Activator of Hsp90 ATPase homologue 1/2-like C-terminal" evidence="2">
    <location>
        <begin position="13"/>
        <end position="140"/>
    </location>
</feature>